<evidence type="ECO:0000256" key="6">
    <source>
        <dbReference type="ARBA" id="ARBA00022793"/>
    </source>
</evidence>
<organism evidence="14 15">
    <name type="scientific">Acetobacter sacchari</name>
    <dbReference type="NCBI Taxonomy" id="2661687"/>
    <lineage>
        <taxon>Bacteria</taxon>
        <taxon>Pseudomonadati</taxon>
        <taxon>Pseudomonadota</taxon>
        <taxon>Alphaproteobacteria</taxon>
        <taxon>Acetobacterales</taxon>
        <taxon>Acetobacteraceae</taxon>
        <taxon>Acetobacter</taxon>
    </lineage>
</organism>
<feature type="domain" description="Thiamine pyrophosphate enzyme TPP-binding" evidence="12">
    <location>
        <begin position="413"/>
        <end position="537"/>
    </location>
</feature>
<evidence type="ECO:0000313" key="14">
    <source>
        <dbReference type="EMBL" id="MBO1360221.1"/>
    </source>
</evidence>
<dbReference type="InterPro" id="IPR047213">
    <property type="entry name" value="TPP_PYR_PDC_IPDC-like"/>
</dbReference>
<sequence>MSYTVGAYLAERFAQIGLKHHFAVAGDYNLVLLDQLLKNRECEQVYCSNELNCGFSAEGYARANGAAAAVVTFSVGALSALNAIGGAYAENLPVILVSGAPNSNDHGSGHILHHTIGTTDYGYQLRIAKELTCAAVSITSAEDAPEKIDYVIRTALREKKPAYIEIACNVSGQPCRAPGPISAVVAEAPSDADTLQAAVKAVAEFIEKKEKPVILIGSKLRAAGAEEAAIRLADALGCSVATMGAAKSFFPEDHPGYIGTFWGSASSPKVNDVFNWADGVLALACIFNDYSTEGWTEWPKGANVVNADKEVTKVADLAFDSIHLRDLLDGVAKQFAGKTKKDATMVEYRRIGGGVAENTMEAPAKGGKLTREHIQRTLQSIVTSETTIFGETGDSWFNVARTKLPRGARVEYEMQWGHIGWSVPAMFGYAVATPERRNILMVGDGSFQLTAQEVGQMVRRKLPVIIFLINNAGYTIEVEIHDGPYNNIKNWDYAAVVEGFNAEDGKGKGLRATTIGELDEAVETALAHKDGPVLIECVIPRDDCTSELISWGRHVATANARPPAH</sequence>
<evidence type="ECO:0000256" key="5">
    <source>
        <dbReference type="ARBA" id="ARBA00022723"/>
    </source>
</evidence>
<dbReference type="RefSeq" id="WP_207881507.1">
    <property type="nucleotide sequence ID" value="NZ_JAFVMF010000010.1"/>
</dbReference>
<evidence type="ECO:0000256" key="2">
    <source>
        <dbReference type="ARBA" id="ARBA00001964"/>
    </source>
</evidence>
<keyword evidence="15" id="KW-1185">Reference proteome</keyword>
<dbReference type="InterPro" id="IPR029035">
    <property type="entry name" value="DHS-like_NAD/FAD-binding_dom"/>
</dbReference>
<evidence type="ECO:0000259" key="12">
    <source>
        <dbReference type="Pfam" id="PF02775"/>
    </source>
</evidence>
<evidence type="ECO:0000256" key="8">
    <source>
        <dbReference type="ARBA" id="ARBA00023052"/>
    </source>
</evidence>
<keyword evidence="6" id="KW-0210">Decarboxylase</keyword>
<evidence type="ECO:0000256" key="3">
    <source>
        <dbReference type="ARBA" id="ARBA00007812"/>
    </source>
</evidence>
<dbReference type="InterPro" id="IPR047214">
    <property type="entry name" value="TPP_PDC_IPDC"/>
</dbReference>
<keyword evidence="5" id="KW-0479">Metal-binding</keyword>
<dbReference type="Pfam" id="PF00205">
    <property type="entry name" value="TPP_enzyme_M"/>
    <property type="match status" value="1"/>
</dbReference>
<comment type="catalytic activity">
    <reaction evidence="1">
        <text>a 2-oxocarboxylate + H(+) = an aldehyde + CO2</text>
        <dbReference type="Rhea" id="RHEA:11628"/>
        <dbReference type="ChEBI" id="CHEBI:15378"/>
        <dbReference type="ChEBI" id="CHEBI:16526"/>
        <dbReference type="ChEBI" id="CHEBI:17478"/>
        <dbReference type="ChEBI" id="CHEBI:35179"/>
        <dbReference type="EC" id="4.1.1.1"/>
    </reaction>
</comment>
<dbReference type="PANTHER" id="PTHR43452:SF1">
    <property type="entry name" value="PYRUVATE DECARBOXYLASE C186.09-RELATED"/>
    <property type="match status" value="1"/>
</dbReference>
<dbReference type="InterPro" id="IPR012001">
    <property type="entry name" value="Thiamin_PyroP_enz_TPP-bd_dom"/>
</dbReference>
<dbReference type="InterPro" id="IPR011766">
    <property type="entry name" value="TPP_enzyme_TPP-bd"/>
</dbReference>
<dbReference type="PIRSF" id="PIRSF036565">
    <property type="entry name" value="Pyruvt_ip_decrb"/>
    <property type="match status" value="1"/>
</dbReference>
<feature type="domain" description="Thiamine pyrophosphate enzyme N-terminal TPP-binding" evidence="13">
    <location>
        <begin position="4"/>
        <end position="109"/>
    </location>
</feature>
<dbReference type="PROSITE" id="PS00187">
    <property type="entry name" value="TPP_ENZYMES"/>
    <property type="match status" value="1"/>
</dbReference>
<dbReference type="PANTHER" id="PTHR43452">
    <property type="entry name" value="PYRUVATE DECARBOXYLASE"/>
    <property type="match status" value="1"/>
</dbReference>
<evidence type="ECO:0000313" key="15">
    <source>
        <dbReference type="Proteomes" id="UP000664771"/>
    </source>
</evidence>
<dbReference type="CDD" id="cd02005">
    <property type="entry name" value="TPP_PDC_IPDC"/>
    <property type="match status" value="1"/>
</dbReference>
<name>A0ABS3LWC2_9PROT</name>
<evidence type="ECO:0000259" key="11">
    <source>
        <dbReference type="Pfam" id="PF00205"/>
    </source>
</evidence>
<evidence type="ECO:0000256" key="1">
    <source>
        <dbReference type="ARBA" id="ARBA00001041"/>
    </source>
</evidence>
<dbReference type="EMBL" id="JAFVMF010000010">
    <property type="protein sequence ID" value="MBO1360221.1"/>
    <property type="molecule type" value="Genomic_DNA"/>
</dbReference>
<reference evidence="14 15" key="1">
    <citation type="submission" date="2021-03" db="EMBL/GenBank/DDBJ databases">
        <title>The complete genome sequence of Acetobacter sacchari TBRC 11175.</title>
        <authorList>
            <person name="Charoenyingcharoen P."/>
            <person name="Yukphan P."/>
        </authorList>
    </citation>
    <scope>NUCLEOTIDE SEQUENCE [LARGE SCALE GENOMIC DNA]</scope>
    <source>
        <strain evidence="14 15">TBRC 11175</strain>
    </source>
</reference>
<dbReference type="EC" id="4.1.1.1" evidence="4"/>
<gene>
    <name evidence="14" type="ORF">J2D73_10490</name>
</gene>
<proteinExistence type="inferred from homology"/>
<protein>
    <recommendedName>
        <fullName evidence="4">pyruvate decarboxylase</fullName>
        <ecNumber evidence="4">4.1.1.1</ecNumber>
    </recommendedName>
</protein>
<comment type="similarity">
    <text evidence="3 10">Belongs to the TPP enzyme family.</text>
</comment>
<accession>A0ABS3LWC2</accession>
<dbReference type="Proteomes" id="UP000664771">
    <property type="component" value="Unassembled WGS sequence"/>
</dbReference>
<keyword evidence="9" id="KW-0456">Lyase</keyword>
<evidence type="ECO:0000256" key="10">
    <source>
        <dbReference type="RuleBase" id="RU362132"/>
    </source>
</evidence>
<keyword evidence="7" id="KW-0460">Magnesium</keyword>
<dbReference type="SUPFAM" id="SSF52467">
    <property type="entry name" value="DHS-like NAD/FAD-binding domain"/>
    <property type="match status" value="1"/>
</dbReference>
<comment type="caution">
    <text evidence="14">The sequence shown here is derived from an EMBL/GenBank/DDBJ whole genome shotgun (WGS) entry which is preliminary data.</text>
</comment>
<keyword evidence="8 10" id="KW-0786">Thiamine pyrophosphate</keyword>
<dbReference type="Gene3D" id="3.40.50.1220">
    <property type="entry name" value="TPP-binding domain"/>
    <property type="match status" value="1"/>
</dbReference>
<dbReference type="SUPFAM" id="SSF52518">
    <property type="entry name" value="Thiamin diphosphate-binding fold (THDP-binding)"/>
    <property type="match status" value="2"/>
</dbReference>
<dbReference type="InterPro" id="IPR012110">
    <property type="entry name" value="PDC/IPDC-like"/>
</dbReference>
<feature type="domain" description="Thiamine pyrophosphate enzyme central" evidence="11">
    <location>
        <begin position="199"/>
        <end position="310"/>
    </location>
</feature>
<dbReference type="Pfam" id="PF02776">
    <property type="entry name" value="TPP_enzyme_N"/>
    <property type="match status" value="1"/>
</dbReference>
<dbReference type="InterPro" id="IPR000399">
    <property type="entry name" value="TPP-bd_CS"/>
</dbReference>
<evidence type="ECO:0000256" key="7">
    <source>
        <dbReference type="ARBA" id="ARBA00022842"/>
    </source>
</evidence>
<evidence type="ECO:0000259" key="13">
    <source>
        <dbReference type="Pfam" id="PF02776"/>
    </source>
</evidence>
<evidence type="ECO:0000256" key="9">
    <source>
        <dbReference type="ARBA" id="ARBA00023239"/>
    </source>
</evidence>
<dbReference type="InterPro" id="IPR029061">
    <property type="entry name" value="THDP-binding"/>
</dbReference>
<dbReference type="InterPro" id="IPR012000">
    <property type="entry name" value="Thiamin_PyroP_enz_cen_dom"/>
</dbReference>
<comment type="cofactor">
    <cofactor evidence="2">
        <name>thiamine diphosphate</name>
        <dbReference type="ChEBI" id="CHEBI:58937"/>
    </cofactor>
</comment>
<dbReference type="Gene3D" id="3.40.50.970">
    <property type="match status" value="2"/>
</dbReference>
<evidence type="ECO:0000256" key="4">
    <source>
        <dbReference type="ARBA" id="ARBA00013202"/>
    </source>
</evidence>
<dbReference type="CDD" id="cd07038">
    <property type="entry name" value="TPP_PYR_PDC_IPDC_like"/>
    <property type="match status" value="1"/>
</dbReference>
<dbReference type="Pfam" id="PF02775">
    <property type="entry name" value="TPP_enzyme_C"/>
    <property type="match status" value="1"/>
</dbReference>